<keyword evidence="3" id="KW-1185">Reference proteome</keyword>
<comment type="caution">
    <text evidence="2">The sequence shown here is derived from an EMBL/GenBank/DDBJ whole genome shotgun (WGS) entry which is preliminary data.</text>
</comment>
<name>A0A397VVX9_9GLOM</name>
<organism evidence="2 3">
    <name type="scientific">Gigaspora rosea</name>
    <dbReference type="NCBI Taxonomy" id="44941"/>
    <lineage>
        <taxon>Eukaryota</taxon>
        <taxon>Fungi</taxon>
        <taxon>Fungi incertae sedis</taxon>
        <taxon>Mucoromycota</taxon>
        <taxon>Glomeromycotina</taxon>
        <taxon>Glomeromycetes</taxon>
        <taxon>Diversisporales</taxon>
        <taxon>Gigasporaceae</taxon>
        <taxon>Gigaspora</taxon>
    </lineage>
</organism>
<feature type="non-terminal residue" evidence="2">
    <location>
        <position position="215"/>
    </location>
</feature>
<dbReference type="EMBL" id="QKWP01000127">
    <property type="protein sequence ID" value="RIB26684.1"/>
    <property type="molecule type" value="Genomic_DNA"/>
</dbReference>
<gene>
    <name evidence="2" type="ORF">C2G38_1915837</name>
</gene>
<dbReference type="Pfam" id="PF20209">
    <property type="entry name" value="DUF6570"/>
    <property type="match status" value="1"/>
</dbReference>
<protein>
    <recommendedName>
        <fullName evidence="1">DUF6570 domain-containing protein</fullName>
    </recommendedName>
</protein>
<dbReference type="Proteomes" id="UP000266673">
    <property type="component" value="Unassembled WGS sequence"/>
</dbReference>
<feature type="domain" description="DUF6570" evidence="1">
    <location>
        <begin position="1"/>
        <end position="80"/>
    </location>
</feature>
<dbReference type="AlphaFoldDB" id="A0A397VVX9"/>
<evidence type="ECO:0000313" key="3">
    <source>
        <dbReference type="Proteomes" id="UP000266673"/>
    </source>
</evidence>
<dbReference type="OrthoDB" id="2282872at2759"/>
<sequence>LKGHVITFAQEPTSLATILPLPAYRLCDFLKVVFVGQEQPSREQLKKVLRVRKGKIATALEWLMNHNILYKNIKLDRATLESLPKDEIPTALLATTVIVNIDPIKAEHYTGYTVDPIDEKNTIDDTDSEESDDERNMFDIFNHGSSVELRNSESTNNGRESPDTILMPHLNVPKNEYTDSTLLPAAFPTLFPYGVGGHEDTFRKQHIQFKQYIEH</sequence>
<evidence type="ECO:0000313" key="2">
    <source>
        <dbReference type="EMBL" id="RIB26684.1"/>
    </source>
</evidence>
<dbReference type="InterPro" id="IPR046700">
    <property type="entry name" value="DUF6570"/>
</dbReference>
<proteinExistence type="predicted"/>
<accession>A0A397VVX9</accession>
<evidence type="ECO:0000259" key="1">
    <source>
        <dbReference type="Pfam" id="PF20209"/>
    </source>
</evidence>
<feature type="non-terminal residue" evidence="2">
    <location>
        <position position="1"/>
    </location>
</feature>
<reference evidence="2 3" key="1">
    <citation type="submission" date="2018-06" db="EMBL/GenBank/DDBJ databases">
        <title>Comparative genomics reveals the genomic features of Rhizophagus irregularis, R. cerebriforme, R. diaphanum and Gigaspora rosea, and their symbiotic lifestyle signature.</title>
        <authorList>
            <person name="Morin E."/>
            <person name="San Clemente H."/>
            <person name="Chen E.C.H."/>
            <person name="De La Providencia I."/>
            <person name="Hainaut M."/>
            <person name="Kuo A."/>
            <person name="Kohler A."/>
            <person name="Murat C."/>
            <person name="Tang N."/>
            <person name="Roy S."/>
            <person name="Loubradou J."/>
            <person name="Henrissat B."/>
            <person name="Grigoriev I.V."/>
            <person name="Corradi N."/>
            <person name="Roux C."/>
            <person name="Martin F.M."/>
        </authorList>
    </citation>
    <scope>NUCLEOTIDE SEQUENCE [LARGE SCALE GENOMIC DNA]</scope>
    <source>
        <strain evidence="2 3">DAOM 194757</strain>
    </source>
</reference>